<reference evidence="1" key="2">
    <citation type="journal article" date="2024" name="Plant">
        <title>Genomic evolution and insights into agronomic trait innovations of Sesamum species.</title>
        <authorList>
            <person name="Miao H."/>
            <person name="Wang L."/>
            <person name="Qu L."/>
            <person name="Liu H."/>
            <person name="Sun Y."/>
            <person name="Le M."/>
            <person name="Wang Q."/>
            <person name="Wei S."/>
            <person name="Zheng Y."/>
            <person name="Lin W."/>
            <person name="Duan Y."/>
            <person name="Cao H."/>
            <person name="Xiong S."/>
            <person name="Wang X."/>
            <person name="Wei L."/>
            <person name="Li C."/>
            <person name="Ma Q."/>
            <person name="Ju M."/>
            <person name="Zhao R."/>
            <person name="Li G."/>
            <person name="Mu C."/>
            <person name="Tian Q."/>
            <person name="Mei H."/>
            <person name="Zhang T."/>
            <person name="Gao T."/>
            <person name="Zhang H."/>
        </authorList>
    </citation>
    <scope>NUCLEOTIDE SEQUENCE</scope>
    <source>
        <strain evidence="1">G02</strain>
    </source>
</reference>
<protein>
    <recommendedName>
        <fullName evidence="2">Reverse transcriptase</fullName>
    </recommendedName>
</protein>
<reference evidence="1" key="1">
    <citation type="submission" date="2020-06" db="EMBL/GenBank/DDBJ databases">
        <authorList>
            <person name="Li T."/>
            <person name="Hu X."/>
            <person name="Zhang T."/>
            <person name="Song X."/>
            <person name="Zhang H."/>
            <person name="Dai N."/>
            <person name="Sheng W."/>
            <person name="Hou X."/>
            <person name="Wei L."/>
        </authorList>
    </citation>
    <scope>NUCLEOTIDE SEQUENCE</scope>
    <source>
        <strain evidence="1">G02</strain>
        <tissue evidence="1">Leaf</tissue>
    </source>
</reference>
<sequence length="66" mass="7539">ALRQWNLELTAKLLEFGFAQPPHDNCLFLKHDHGEFVALLVYVDDILLIGSSECSLKAVKEYLDHL</sequence>
<dbReference type="EMBL" id="JACGWJ010000019">
    <property type="protein sequence ID" value="KAL0346097.1"/>
    <property type="molecule type" value="Genomic_DNA"/>
</dbReference>
<accession>A0AAW2NQD7</accession>
<evidence type="ECO:0000313" key="1">
    <source>
        <dbReference type="EMBL" id="KAL0346097.1"/>
    </source>
</evidence>
<dbReference type="AlphaFoldDB" id="A0AAW2NQD7"/>
<proteinExistence type="predicted"/>
<gene>
    <name evidence="1" type="ORF">Sradi_4441000</name>
</gene>
<name>A0AAW2NQD7_SESRA</name>
<organism evidence="1">
    <name type="scientific">Sesamum radiatum</name>
    <name type="common">Black benniseed</name>
    <dbReference type="NCBI Taxonomy" id="300843"/>
    <lineage>
        <taxon>Eukaryota</taxon>
        <taxon>Viridiplantae</taxon>
        <taxon>Streptophyta</taxon>
        <taxon>Embryophyta</taxon>
        <taxon>Tracheophyta</taxon>
        <taxon>Spermatophyta</taxon>
        <taxon>Magnoliopsida</taxon>
        <taxon>eudicotyledons</taxon>
        <taxon>Gunneridae</taxon>
        <taxon>Pentapetalae</taxon>
        <taxon>asterids</taxon>
        <taxon>lamiids</taxon>
        <taxon>Lamiales</taxon>
        <taxon>Pedaliaceae</taxon>
        <taxon>Sesamum</taxon>
    </lineage>
</organism>
<feature type="non-terminal residue" evidence="1">
    <location>
        <position position="1"/>
    </location>
</feature>
<comment type="caution">
    <text evidence="1">The sequence shown here is derived from an EMBL/GenBank/DDBJ whole genome shotgun (WGS) entry which is preliminary data.</text>
</comment>
<evidence type="ECO:0008006" key="2">
    <source>
        <dbReference type="Google" id="ProtNLM"/>
    </source>
</evidence>